<feature type="domain" description="Fervidolysin-like N-terminal prodomain" evidence="1">
    <location>
        <begin position="96"/>
        <end position="165"/>
    </location>
</feature>
<comment type="caution">
    <text evidence="2">The sequence shown here is derived from an EMBL/GenBank/DDBJ whole genome shotgun (WGS) entry which is preliminary data.</text>
</comment>
<dbReference type="InterPro" id="IPR054399">
    <property type="entry name" value="Fervidolysin-like_N_prodom"/>
</dbReference>
<gene>
    <name evidence="2" type="ORF">BC008_31500</name>
</gene>
<reference evidence="2 3" key="1">
    <citation type="journal article" date="2015" name="Genome Announc.">
        <title>Draft Genome of the Euendolithic (true boring) Cyanobacterium Mastigocoleus testarum strain BC008.</title>
        <authorList>
            <person name="Guida B.S."/>
            <person name="Garcia-Pichel F."/>
        </authorList>
    </citation>
    <scope>NUCLEOTIDE SEQUENCE [LARGE SCALE GENOMIC DNA]</scope>
    <source>
        <strain evidence="2 3">BC008</strain>
    </source>
</reference>
<dbReference type="RefSeq" id="WP_027844173.1">
    <property type="nucleotide sequence ID" value="NZ_LMTZ01000084.1"/>
</dbReference>
<accession>A0A0V7ZU79</accession>
<evidence type="ECO:0000313" key="2">
    <source>
        <dbReference type="EMBL" id="KST67911.1"/>
    </source>
</evidence>
<organism evidence="2 3">
    <name type="scientific">Mastigocoleus testarum BC008</name>
    <dbReference type="NCBI Taxonomy" id="371196"/>
    <lineage>
        <taxon>Bacteria</taxon>
        <taxon>Bacillati</taxon>
        <taxon>Cyanobacteriota</taxon>
        <taxon>Cyanophyceae</taxon>
        <taxon>Nostocales</taxon>
        <taxon>Hapalosiphonaceae</taxon>
        <taxon>Mastigocoleus</taxon>
    </lineage>
</organism>
<evidence type="ECO:0000313" key="3">
    <source>
        <dbReference type="Proteomes" id="UP000053372"/>
    </source>
</evidence>
<dbReference type="Pfam" id="PF22148">
    <property type="entry name" value="Fervidolysin_NPro-like"/>
    <property type="match status" value="1"/>
</dbReference>
<name>A0A0V7ZU79_9CYAN</name>
<protein>
    <recommendedName>
        <fullName evidence="1">Fervidolysin-like N-terminal prodomain domain-containing protein</fullName>
    </recommendedName>
</protein>
<keyword evidence="3" id="KW-1185">Reference proteome</keyword>
<evidence type="ECO:0000259" key="1">
    <source>
        <dbReference type="Pfam" id="PF22148"/>
    </source>
</evidence>
<dbReference type="Proteomes" id="UP000053372">
    <property type="component" value="Unassembled WGS sequence"/>
</dbReference>
<sequence length="170" mass="19385">MKLLFSGVIIFSGLTLADIEPLKAQIPNSLHNQANSQLFYRYYGRKIPLALQGDIFAPRRLATSSEEEYLGQKNYINENLPALPNRYRNKDKVTLSNEIIVSFDEGLSQSSQKSILQKYKLKIVRKLRFTKNRYIVTSRSTLGTGILNIANQLDRERGVKSASPNFTLHH</sequence>
<dbReference type="AlphaFoldDB" id="A0A0V7ZU79"/>
<dbReference type="EMBL" id="LMTZ01000084">
    <property type="protein sequence ID" value="KST67911.1"/>
    <property type="molecule type" value="Genomic_DNA"/>
</dbReference>
<proteinExistence type="predicted"/>